<dbReference type="PROSITE" id="PS00296">
    <property type="entry name" value="CHAPERONINS_CPN60"/>
    <property type="match status" value="1"/>
</dbReference>
<dbReference type="PANTHER" id="PTHR45633">
    <property type="entry name" value="60 KDA HEAT SHOCK PROTEIN, MITOCHONDRIAL"/>
    <property type="match status" value="1"/>
</dbReference>
<dbReference type="NCBIfam" id="NF000592">
    <property type="entry name" value="PRK00013.1"/>
    <property type="match status" value="1"/>
</dbReference>
<evidence type="ECO:0000256" key="2">
    <source>
        <dbReference type="ARBA" id="ARBA00022741"/>
    </source>
</evidence>
<name>A0A9X4RU74_STRSU</name>
<feature type="binding site" evidence="6">
    <location>
        <position position="413"/>
    </location>
    <ligand>
        <name>ATP</name>
        <dbReference type="ChEBI" id="CHEBI:30616"/>
    </ligand>
</feature>
<dbReference type="InterPro" id="IPR002423">
    <property type="entry name" value="Cpn60/GroEL/TCP-1"/>
</dbReference>
<dbReference type="NCBIfam" id="NF009487">
    <property type="entry name" value="PRK12849.1"/>
    <property type="match status" value="1"/>
</dbReference>
<evidence type="ECO:0000256" key="7">
    <source>
        <dbReference type="RuleBase" id="RU000418"/>
    </source>
</evidence>
<dbReference type="EC" id="5.6.1.7" evidence="6"/>
<dbReference type="NCBIfam" id="TIGR02348">
    <property type="entry name" value="GroEL"/>
    <property type="match status" value="1"/>
</dbReference>
<evidence type="ECO:0000256" key="1">
    <source>
        <dbReference type="ARBA" id="ARBA00006607"/>
    </source>
</evidence>
<dbReference type="SUPFAM" id="SSF54849">
    <property type="entry name" value="GroEL-intermediate domain like"/>
    <property type="match status" value="1"/>
</dbReference>
<comment type="similarity">
    <text evidence="1 6 7">Belongs to the chaperonin (HSP60) family.</text>
</comment>
<gene>
    <name evidence="6 9" type="primary">groL</name>
    <name evidence="6" type="synonym">groEL</name>
    <name evidence="9" type="ORF">NOL11_06675</name>
</gene>
<dbReference type="InterPro" id="IPR018370">
    <property type="entry name" value="Chaperonin_Cpn60_CS"/>
</dbReference>
<keyword evidence="3 6" id="KW-0067">ATP-binding</keyword>
<dbReference type="SUPFAM" id="SSF52029">
    <property type="entry name" value="GroEL apical domain-like"/>
    <property type="match status" value="1"/>
</dbReference>
<sequence length="540" mass="57036">MAKEIKFAADARESMVRGVDILADTVKVTLGPKGRNVVLEKAYGSPLITNDGVTIAKEIELEDHFENMGAKLVSEVASKTNDIAGDGTTTATVLTQAIVREGLKNVTAGANPIGIRRGIEAAVATAVEALKAQASPVSNKAEIAQVAAVSSRSEKVGEYISEAMERVGTDGVITIEESRGMETELDVVEGMQFDRGYLSQYMVTDNEKMVAELENPFILITDKKISHIQDILPLLESILQTSRPLLIIADDVDGEALPTLVLNKIRGTFNVVAVKAPGFGDRRKAMLEDIAILTGGTVITEDLGLDLKDATIEALGQAAKVVVDKDGTTIVEGAGNPEAIANRVAVIKSQIEGTTSEFDREKLQERLAKLSGGVAVIKVGAATETELKEMKLRIEDALNATRAAVEEGIVAGGGTALVNVIDSVAKLELTGDDETGRNIVLRALEEPVRQIAYNAGYEGSVIIDKLKNSELGTGFNAATGEWVNMMDAGIIDPVKVTRSALQNAASVASLILTTEAVVANKPEPAAPAMPQGMDGMGMGY</sequence>
<dbReference type="Pfam" id="PF00118">
    <property type="entry name" value="Cpn60_TCP1"/>
    <property type="match status" value="1"/>
</dbReference>
<dbReference type="GO" id="GO:0042026">
    <property type="term" value="P:protein refolding"/>
    <property type="evidence" value="ECO:0007669"/>
    <property type="project" value="UniProtKB-UniRule"/>
</dbReference>
<dbReference type="Gene3D" id="3.50.7.10">
    <property type="entry name" value="GroEL"/>
    <property type="match status" value="1"/>
</dbReference>
<dbReference type="RefSeq" id="WP_099832326.1">
    <property type="nucleotide sequence ID" value="NZ_JAAVJV010000017.1"/>
</dbReference>
<dbReference type="GO" id="GO:0005737">
    <property type="term" value="C:cytoplasm"/>
    <property type="evidence" value="ECO:0007669"/>
    <property type="project" value="UniProtKB-SubCell"/>
</dbReference>
<keyword evidence="2 6" id="KW-0547">Nucleotide-binding</keyword>
<evidence type="ECO:0000313" key="9">
    <source>
        <dbReference type="EMBL" id="MDG4516647.1"/>
    </source>
</evidence>
<dbReference type="EMBL" id="JANFMI010000022">
    <property type="protein sequence ID" value="MDG4516647.1"/>
    <property type="molecule type" value="Genomic_DNA"/>
</dbReference>
<dbReference type="NCBIfam" id="NF009489">
    <property type="entry name" value="PRK12851.1"/>
    <property type="match status" value="1"/>
</dbReference>
<dbReference type="InterPro" id="IPR027410">
    <property type="entry name" value="TCP-1-like_intermed_sf"/>
</dbReference>
<dbReference type="FunFam" id="3.50.7.10:FF:000001">
    <property type="entry name" value="60 kDa chaperonin"/>
    <property type="match status" value="1"/>
</dbReference>
<feature type="binding site" evidence="6">
    <location>
        <begin position="29"/>
        <end position="32"/>
    </location>
    <ligand>
        <name>ATP</name>
        <dbReference type="ChEBI" id="CHEBI:30616"/>
    </ligand>
</feature>
<dbReference type="InterPro" id="IPR001844">
    <property type="entry name" value="Cpn60/GroEL"/>
</dbReference>
<evidence type="ECO:0000256" key="6">
    <source>
        <dbReference type="HAMAP-Rule" id="MF_00600"/>
    </source>
</evidence>
<comment type="subunit">
    <text evidence="6 8">Forms a cylinder of 14 subunits composed of two heptameric rings stacked back-to-back. Interacts with the co-chaperonin GroES.</text>
</comment>
<dbReference type="PRINTS" id="PR00298">
    <property type="entry name" value="CHAPERONIN60"/>
</dbReference>
<dbReference type="Proteomes" id="UP001152877">
    <property type="component" value="Unassembled WGS sequence"/>
</dbReference>
<feature type="binding site" evidence="6">
    <location>
        <begin position="86"/>
        <end position="90"/>
    </location>
    <ligand>
        <name>ATP</name>
        <dbReference type="ChEBI" id="CHEBI:30616"/>
    </ligand>
</feature>
<proteinExistence type="inferred from homology"/>
<evidence type="ECO:0000256" key="8">
    <source>
        <dbReference type="RuleBase" id="RU000419"/>
    </source>
</evidence>
<dbReference type="CDD" id="cd03344">
    <property type="entry name" value="GroEL"/>
    <property type="match status" value="1"/>
</dbReference>
<dbReference type="InterPro" id="IPR027409">
    <property type="entry name" value="GroEL-like_apical_dom_sf"/>
</dbReference>
<reference evidence="9" key="1">
    <citation type="submission" date="2022-07" db="EMBL/GenBank/DDBJ databases">
        <title>Whole Genome Sequencing of Streptococcus suis.</title>
        <authorList>
            <person name="Dai X."/>
            <person name="Huang J."/>
            <person name="Wang L."/>
        </authorList>
    </citation>
    <scope>NUCLEOTIDE SEQUENCE</scope>
    <source>
        <strain evidence="9">HDJ11</strain>
    </source>
</reference>
<protein>
    <recommendedName>
        <fullName evidence="6">Chaperonin GroEL</fullName>
        <ecNumber evidence="6">5.6.1.7</ecNumber>
    </recommendedName>
    <alternativeName>
        <fullName evidence="6">60 kDa chaperonin</fullName>
    </alternativeName>
    <alternativeName>
        <fullName evidence="6">Chaperonin-60</fullName>
        <shortName evidence="6">Cpn60</shortName>
    </alternativeName>
</protein>
<keyword evidence="6" id="KW-0963">Cytoplasm</keyword>
<evidence type="ECO:0000256" key="4">
    <source>
        <dbReference type="ARBA" id="ARBA00023186"/>
    </source>
</evidence>
<comment type="subcellular location">
    <subcellularLocation>
        <location evidence="6">Cytoplasm</location>
    </subcellularLocation>
</comment>
<dbReference type="AlphaFoldDB" id="A0A9X4RU74"/>
<evidence type="ECO:0000313" key="10">
    <source>
        <dbReference type="Proteomes" id="UP001152877"/>
    </source>
</evidence>
<organism evidence="9 10">
    <name type="scientific">Streptococcus suis</name>
    <dbReference type="NCBI Taxonomy" id="1307"/>
    <lineage>
        <taxon>Bacteria</taxon>
        <taxon>Bacillati</taxon>
        <taxon>Bacillota</taxon>
        <taxon>Bacilli</taxon>
        <taxon>Lactobacillales</taxon>
        <taxon>Streptococcaceae</taxon>
        <taxon>Streptococcus</taxon>
    </lineage>
</organism>
<feature type="binding site" evidence="6">
    <location>
        <begin position="476"/>
        <end position="478"/>
    </location>
    <ligand>
        <name>ATP</name>
        <dbReference type="ChEBI" id="CHEBI:30616"/>
    </ligand>
</feature>
<dbReference type="SUPFAM" id="SSF48592">
    <property type="entry name" value="GroEL equatorial domain-like"/>
    <property type="match status" value="1"/>
</dbReference>
<dbReference type="Gene3D" id="1.10.560.10">
    <property type="entry name" value="GroEL-like equatorial domain"/>
    <property type="match status" value="1"/>
</dbReference>
<dbReference type="GO" id="GO:0005524">
    <property type="term" value="F:ATP binding"/>
    <property type="evidence" value="ECO:0007669"/>
    <property type="project" value="UniProtKB-UniRule"/>
</dbReference>
<dbReference type="GO" id="GO:0051082">
    <property type="term" value="F:unfolded protein binding"/>
    <property type="evidence" value="ECO:0007669"/>
    <property type="project" value="UniProtKB-UniRule"/>
</dbReference>
<comment type="function">
    <text evidence="6 8">Together with its co-chaperonin GroES, plays an essential role in assisting protein folding. The GroEL-GroES system forms a nano-cage that allows encapsulation of the non-native substrate proteins and provides a physical environment optimized to promote and accelerate protein folding.</text>
</comment>
<dbReference type="GO" id="GO:0140662">
    <property type="term" value="F:ATP-dependent protein folding chaperone"/>
    <property type="evidence" value="ECO:0007669"/>
    <property type="project" value="InterPro"/>
</dbReference>
<dbReference type="NCBIfam" id="NF009488">
    <property type="entry name" value="PRK12850.1"/>
    <property type="match status" value="1"/>
</dbReference>
<keyword evidence="4 6" id="KW-0143">Chaperone</keyword>
<dbReference type="Gene3D" id="3.30.260.10">
    <property type="entry name" value="TCP-1-like chaperonin intermediate domain"/>
    <property type="match status" value="1"/>
</dbReference>
<dbReference type="FunFam" id="1.10.560.10:FF:000001">
    <property type="entry name" value="60 kDa chaperonin"/>
    <property type="match status" value="1"/>
</dbReference>
<evidence type="ECO:0000256" key="5">
    <source>
        <dbReference type="ARBA" id="ARBA00023235"/>
    </source>
</evidence>
<comment type="caution">
    <text evidence="6">Lacks conserved residue(s) required for the propagation of feature annotation.</text>
</comment>
<comment type="caution">
    <text evidence="9">The sequence shown here is derived from an EMBL/GenBank/DDBJ whole genome shotgun (WGS) entry which is preliminary data.</text>
</comment>
<dbReference type="HAMAP" id="MF_00600">
    <property type="entry name" value="CH60"/>
    <property type="match status" value="1"/>
</dbReference>
<feature type="binding site" evidence="6">
    <location>
        <position position="492"/>
    </location>
    <ligand>
        <name>ATP</name>
        <dbReference type="ChEBI" id="CHEBI:30616"/>
    </ligand>
</feature>
<accession>A0A9X4RU74</accession>
<dbReference type="InterPro" id="IPR027413">
    <property type="entry name" value="GROEL-like_equatorial_sf"/>
</dbReference>
<keyword evidence="5 6" id="KW-0413">Isomerase</keyword>
<evidence type="ECO:0000256" key="3">
    <source>
        <dbReference type="ARBA" id="ARBA00022840"/>
    </source>
</evidence>
<dbReference type="GO" id="GO:0016853">
    <property type="term" value="F:isomerase activity"/>
    <property type="evidence" value="ECO:0007669"/>
    <property type="project" value="UniProtKB-KW"/>
</dbReference>